<keyword evidence="2" id="KW-0808">Transferase</keyword>
<proteinExistence type="predicted"/>
<dbReference type="PANTHER" id="PTHR34047:SF8">
    <property type="entry name" value="PROTEIN YKFC"/>
    <property type="match status" value="1"/>
</dbReference>
<feature type="domain" description="Reverse transcriptase" evidence="1">
    <location>
        <begin position="66"/>
        <end position="316"/>
    </location>
</feature>
<keyword evidence="3" id="KW-1185">Reference proteome</keyword>
<gene>
    <name evidence="2" type="ORF">SAMN02745170_03595</name>
</gene>
<dbReference type="NCBIfam" id="TIGR04416">
    <property type="entry name" value="group_II_RT_mat"/>
    <property type="match status" value="1"/>
</dbReference>
<dbReference type="EMBL" id="FQZD01000046">
    <property type="protein sequence ID" value="SHJ88638.1"/>
    <property type="molecule type" value="Genomic_DNA"/>
</dbReference>
<dbReference type="InterPro" id="IPR013597">
    <property type="entry name" value="Mat_intron_G2"/>
</dbReference>
<organism evidence="2 3">
    <name type="scientific">Propionispora hippei DSM 15287</name>
    <dbReference type="NCBI Taxonomy" id="1123003"/>
    <lineage>
        <taxon>Bacteria</taxon>
        <taxon>Bacillati</taxon>
        <taxon>Bacillota</taxon>
        <taxon>Negativicutes</taxon>
        <taxon>Selenomonadales</taxon>
        <taxon>Sporomusaceae</taxon>
        <taxon>Propionispora</taxon>
    </lineage>
</organism>
<dbReference type="CDD" id="cd01651">
    <property type="entry name" value="RT_G2_intron"/>
    <property type="match status" value="1"/>
</dbReference>
<dbReference type="SUPFAM" id="SSF56672">
    <property type="entry name" value="DNA/RNA polymerases"/>
    <property type="match status" value="1"/>
</dbReference>
<name>A0A1M6MYX3_9FIRM</name>
<evidence type="ECO:0000313" key="2">
    <source>
        <dbReference type="EMBL" id="SHJ88638.1"/>
    </source>
</evidence>
<dbReference type="OrthoDB" id="9788687at2"/>
<dbReference type="Proteomes" id="UP000322917">
    <property type="component" value="Unassembled WGS sequence"/>
</dbReference>
<keyword evidence="2" id="KW-0695">RNA-directed DNA polymerase</keyword>
<accession>A0A1M6MYX3</accession>
<dbReference type="PANTHER" id="PTHR34047">
    <property type="entry name" value="NUCLEAR INTRON MATURASE 1, MITOCHONDRIAL-RELATED"/>
    <property type="match status" value="1"/>
</dbReference>
<dbReference type="Pfam" id="PF08388">
    <property type="entry name" value="GIIM"/>
    <property type="match status" value="1"/>
</dbReference>
<sequence>MRTKLTRIAELAKQRPKIKLQTLIHAMDEESLKAAHRALSADKAVGVDAVTKDEYGEKLEENITELLARMKRQAYKPQPVKRVYIPKADKKKRPLGIPAYEDKLVQKALNEILTVIYEQEFLDCSYGFRPERSCHDALKEVSKILERQKISYVVDADIKGFFDNVEHGWMMKLLEDRIQDPNLLRLIQRFLKAGVIEAGVEYETDTGTPQGGIISPTLANVYLHYVLDLWFTVKIKRECRGEAYIIRYCDDFVCFFQYQDDAEIFYGKLIERLRKFNLEIAEEKTKIIEFGRFAVERRNKRGEGKPGTFDFLGCTHYCSQNKNGNFRVKRKTSRKKFKTKLKHFAEWLYQNMHTELGTLIKQINAKLVGHFCYYGITDNSNGIHTFGYRVRRKLFEILNRRSQKKSLTWERFAKLTDRFPLAKARIYVNIYG</sequence>
<protein>
    <submittedName>
        <fullName evidence="2">Group II intron reverse transcriptase/maturase</fullName>
    </submittedName>
</protein>
<evidence type="ECO:0000313" key="3">
    <source>
        <dbReference type="Proteomes" id="UP000322917"/>
    </source>
</evidence>
<evidence type="ECO:0000259" key="1">
    <source>
        <dbReference type="PROSITE" id="PS50878"/>
    </source>
</evidence>
<dbReference type="PROSITE" id="PS50878">
    <property type="entry name" value="RT_POL"/>
    <property type="match status" value="1"/>
</dbReference>
<dbReference type="InterPro" id="IPR000477">
    <property type="entry name" value="RT_dom"/>
</dbReference>
<dbReference type="RefSeq" id="WP_149736162.1">
    <property type="nucleotide sequence ID" value="NZ_FQZD01000046.1"/>
</dbReference>
<dbReference type="Pfam" id="PF00078">
    <property type="entry name" value="RVT_1"/>
    <property type="match status" value="1"/>
</dbReference>
<dbReference type="GO" id="GO:0003964">
    <property type="term" value="F:RNA-directed DNA polymerase activity"/>
    <property type="evidence" value="ECO:0007669"/>
    <property type="project" value="UniProtKB-KW"/>
</dbReference>
<dbReference type="AlphaFoldDB" id="A0A1M6MYX3"/>
<keyword evidence="2" id="KW-0548">Nucleotidyltransferase</keyword>
<dbReference type="InterPro" id="IPR043502">
    <property type="entry name" value="DNA/RNA_pol_sf"/>
</dbReference>
<dbReference type="InterPro" id="IPR051083">
    <property type="entry name" value="GrpII_Intron_Splice-Mob/Def"/>
</dbReference>
<dbReference type="InterPro" id="IPR030931">
    <property type="entry name" value="Group_II_RT_mat"/>
</dbReference>
<reference evidence="2 3" key="1">
    <citation type="submission" date="2016-11" db="EMBL/GenBank/DDBJ databases">
        <authorList>
            <person name="Varghese N."/>
            <person name="Submissions S."/>
        </authorList>
    </citation>
    <scope>NUCLEOTIDE SEQUENCE [LARGE SCALE GENOMIC DNA]</scope>
    <source>
        <strain evidence="2 3">DSM 15287</strain>
    </source>
</reference>